<evidence type="ECO:0000256" key="6">
    <source>
        <dbReference type="ARBA" id="ARBA00022705"/>
    </source>
</evidence>
<evidence type="ECO:0000256" key="5">
    <source>
        <dbReference type="ARBA" id="ARBA00022695"/>
    </source>
</evidence>
<keyword evidence="6" id="KW-0235">DNA replication</keyword>
<evidence type="ECO:0000313" key="18">
    <source>
        <dbReference type="Proteomes" id="UP000201172"/>
    </source>
</evidence>
<dbReference type="GO" id="GO:0004519">
    <property type="term" value="F:endonuclease activity"/>
    <property type="evidence" value="ECO:0007669"/>
    <property type="project" value="UniProtKB-KW"/>
</dbReference>
<evidence type="ECO:0000256" key="8">
    <source>
        <dbReference type="ARBA" id="ARBA00022723"/>
    </source>
</evidence>
<dbReference type="InterPro" id="IPR049912">
    <property type="entry name" value="CRESS_DNA_REP"/>
</dbReference>
<evidence type="ECO:0000256" key="10">
    <source>
        <dbReference type="ARBA" id="ARBA00022759"/>
    </source>
</evidence>
<evidence type="ECO:0000256" key="4">
    <source>
        <dbReference type="ARBA" id="ARBA00022679"/>
    </source>
</evidence>
<evidence type="ECO:0000256" key="11">
    <source>
        <dbReference type="ARBA" id="ARBA00022801"/>
    </source>
</evidence>
<proteinExistence type="predicted"/>
<evidence type="ECO:0000256" key="9">
    <source>
        <dbReference type="ARBA" id="ARBA00022741"/>
    </source>
</evidence>
<protein>
    <submittedName>
        <fullName evidence="17">Replication associated protein</fullName>
    </submittedName>
</protein>
<dbReference type="Proteomes" id="UP000201172">
    <property type="component" value="Segment"/>
</dbReference>
<dbReference type="PROSITE" id="PS52020">
    <property type="entry name" value="CRESS_DNA_REP"/>
    <property type="match status" value="1"/>
</dbReference>
<evidence type="ECO:0000256" key="2">
    <source>
        <dbReference type="ARBA" id="ARBA00004147"/>
    </source>
</evidence>
<dbReference type="GO" id="GO:0042025">
    <property type="term" value="C:host cell nucleus"/>
    <property type="evidence" value="ECO:0007669"/>
    <property type="project" value="UniProtKB-SubCell"/>
</dbReference>
<evidence type="ECO:0000256" key="13">
    <source>
        <dbReference type="ARBA" id="ARBA00022840"/>
    </source>
</evidence>
<dbReference type="GO" id="GO:0046872">
    <property type="term" value="F:metal ion binding"/>
    <property type="evidence" value="ECO:0007669"/>
    <property type="project" value="UniProtKB-KW"/>
</dbReference>
<dbReference type="GO" id="GO:0004386">
    <property type="term" value="F:helicase activity"/>
    <property type="evidence" value="ECO:0007669"/>
    <property type="project" value="UniProtKB-KW"/>
</dbReference>
<keyword evidence="13" id="KW-0067">ATP-binding</keyword>
<evidence type="ECO:0000313" key="17">
    <source>
        <dbReference type="EMBL" id="ANC51538.1"/>
    </source>
</evidence>
<dbReference type="RefSeq" id="YP_009252320.1">
    <property type="nucleotide sequence ID" value="NC_030126.1"/>
</dbReference>
<keyword evidence="5" id="KW-0548">Nucleotidyltransferase</keyword>
<keyword evidence="15" id="KW-0238">DNA-binding</keyword>
<dbReference type="Gene3D" id="3.40.1310.20">
    <property type="match status" value="1"/>
</dbReference>
<evidence type="ECO:0000256" key="15">
    <source>
        <dbReference type="ARBA" id="ARBA00023125"/>
    </source>
</evidence>
<evidence type="ECO:0000259" key="16">
    <source>
        <dbReference type="PROSITE" id="PS52020"/>
    </source>
</evidence>
<sequence>MQTWVLTIPRRTEIQVPTWLWLAWEPVTIVSVCSKKLLNYILEQSDTKRYIIGIEKGKNGLEHFQIRLSCSDPEFFEHMKEWYPYAHIEKSDVGINSESMEYERKEGRYWTSMDTTEIRIQRFGKPNRTQQRVLEVLRRTNDREIVLWYSDKGSIGKSWLVGHLWETGEAYVCQPQDTVKGMKQDVASEYIKHGWRPCIVVDLPRTWKWTKDLYCALESIKDGLLKDTRYSSDTINIKGVKVLVTSNTLPKFDSLSFDRWIVIENTIERRSFS</sequence>
<evidence type="ECO:0000256" key="7">
    <source>
        <dbReference type="ARBA" id="ARBA00022722"/>
    </source>
</evidence>
<organism evidence="17 18">
    <name type="scientific">Porcine associated porprismacovirus 10</name>
    <dbReference type="NCBI Taxonomy" id="2170117"/>
    <lineage>
        <taxon>Viruses</taxon>
        <taxon>Monodnaviria</taxon>
        <taxon>Shotokuvirae</taxon>
        <taxon>Cressdnaviricota</taxon>
        <taxon>Arfiviricetes</taxon>
        <taxon>Cremevirales</taxon>
        <taxon>Smacoviridae</taxon>
        <taxon>Porprismacovirus</taxon>
        <taxon>Porprismacovirus porci10</taxon>
    </lineage>
</organism>
<evidence type="ECO:0000256" key="14">
    <source>
        <dbReference type="ARBA" id="ARBA00023124"/>
    </source>
</evidence>
<dbReference type="KEGG" id="vg:27815418"/>
<feature type="domain" description="CRESS-DNA virus Rep endonuclease" evidence="16">
    <location>
        <begin position="1"/>
        <end position="116"/>
    </location>
</feature>
<dbReference type="EMBL" id="KT862225">
    <property type="protein sequence ID" value="ANC51538.1"/>
    <property type="molecule type" value="Genomic_DNA"/>
</dbReference>
<comment type="subcellular location">
    <subcellularLocation>
        <location evidence="2">Host nucleus</location>
    </subcellularLocation>
</comment>
<keyword evidence="12" id="KW-0347">Helicase</keyword>
<keyword evidence="8" id="KW-0479">Metal-binding</keyword>
<evidence type="ECO:0000256" key="3">
    <source>
        <dbReference type="ARBA" id="ARBA00022562"/>
    </source>
</evidence>
<dbReference type="GO" id="GO:0016787">
    <property type="term" value="F:hydrolase activity"/>
    <property type="evidence" value="ECO:0007669"/>
    <property type="project" value="UniProtKB-KW"/>
</dbReference>
<keyword evidence="3" id="KW-1048">Host nucleus</keyword>
<evidence type="ECO:0000256" key="1">
    <source>
        <dbReference type="ARBA" id="ARBA00001946"/>
    </source>
</evidence>
<keyword evidence="18" id="KW-1185">Reference proteome</keyword>
<reference evidence="17 18" key="1">
    <citation type="journal article" date="2016" name="Infect. Genet. Evol.">
        <title>Circular replication-associated protein encoding DNA viruses identified in the faecal matter of various animals in New Zealand.</title>
        <authorList>
            <person name="Steel O."/>
            <person name="Kraberger S."/>
            <person name="Sikorski A."/>
            <person name="Young L.M."/>
            <person name="Catchpole R.J."/>
            <person name="Stevens A.J."/>
            <person name="Ladley J.J."/>
            <person name="Coray D.S."/>
            <person name="Stainton D."/>
            <person name="Dayaram A."/>
            <person name="Julian L."/>
            <person name="van Bysterveldt K."/>
            <person name="Varsani A."/>
        </authorList>
    </citation>
    <scope>NUCLEOTIDE SEQUENCE [LARGE SCALE GENOMIC DNA]</scope>
    <source>
        <strain evidence="17">49_Fec25_pig</strain>
    </source>
</reference>
<dbReference type="GeneID" id="27815418"/>
<keyword evidence="11" id="KW-0378">Hydrolase</keyword>
<keyword evidence="9" id="KW-0547">Nucleotide-binding</keyword>
<keyword evidence="10" id="KW-0255">Endonuclease</keyword>
<dbReference type="GO" id="GO:0003677">
    <property type="term" value="F:DNA binding"/>
    <property type="evidence" value="ECO:0007669"/>
    <property type="project" value="UniProtKB-KW"/>
</dbReference>
<keyword evidence="7" id="KW-0540">Nuclease</keyword>
<dbReference type="GO" id="GO:0016779">
    <property type="term" value="F:nucleotidyltransferase activity"/>
    <property type="evidence" value="ECO:0007669"/>
    <property type="project" value="UniProtKB-KW"/>
</dbReference>
<dbReference type="GO" id="GO:0005524">
    <property type="term" value="F:ATP binding"/>
    <property type="evidence" value="ECO:0007669"/>
    <property type="project" value="UniProtKB-KW"/>
</dbReference>
<accession>A0A160HWI1</accession>
<dbReference type="GO" id="GO:0006260">
    <property type="term" value="P:DNA replication"/>
    <property type="evidence" value="ECO:0007669"/>
    <property type="project" value="UniProtKB-KW"/>
</dbReference>
<keyword evidence="4" id="KW-0808">Transferase</keyword>
<comment type="cofactor">
    <cofactor evidence="1">
        <name>Mg(2+)</name>
        <dbReference type="ChEBI" id="CHEBI:18420"/>
    </cofactor>
</comment>
<name>A0A160HWI1_9VIRU</name>
<keyword evidence="14" id="KW-0190">Covalent protein-DNA linkage</keyword>
<evidence type="ECO:0000256" key="12">
    <source>
        <dbReference type="ARBA" id="ARBA00022806"/>
    </source>
</evidence>